<evidence type="ECO:0000313" key="14">
    <source>
        <dbReference type="Proteomes" id="UP001218788"/>
    </source>
</evidence>
<feature type="binding site" evidence="9">
    <location>
        <position position="126"/>
    </location>
    <ligand>
        <name>NADPH</name>
        <dbReference type="ChEBI" id="CHEBI:57783"/>
    </ligand>
</feature>
<evidence type="ECO:0000256" key="6">
    <source>
        <dbReference type="ARBA" id="ARBA00023211"/>
    </source>
</evidence>
<evidence type="ECO:0000259" key="10">
    <source>
        <dbReference type="Pfam" id="PF02670"/>
    </source>
</evidence>
<protein>
    <recommendedName>
        <fullName evidence="9">1-deoxy-D-xylulose 5-phosphate reductoisomerase</fullName>
        <shortName evidence="9">DXP reductoisomerase</shortName>
        <ecNumber evidence="9">1.1.1.267</ecNumber>
    </recommendedName>
    <alternativeName>
        <fullName evidence="9">1-deoxyxylulose-5-phosphate reductoisomerase</fullName>
    </alternativeName>
    <alternativeName>
        <fullName evidence="9">2-C-methyl-D-erythritol 4-phosphate synthase</fullName>
    </alternativeName>
</protein>
<name>A0ABT5L1W4_9ALTE</name>
<comment type="catalytic activity">
    <reaction evidence="8">
        <text>2-C-methyl-D-erythritol 4-phosphate + NADP(+) = 1-deoxy-D-xylulose 5-phosphate + NADPH + H(+)</text>
        <dbReference type="Rhea" id="RHEA:13717"/>
        <dbReference type="ChEBI" id="CHEBI:15378"/>
        <dbReference type="ChEBI" id="CHEBI:57783"/>
        <dbReference type="ChEBI" id="CHEBI:57792"/>
        <dbReference type="ChEBI" id="CHEBI:58262"/>
        <dbReference type="ChEBI" id="CHEBI:58349"/>
        <dbReference type="EC" id="1.1.1.267"/>
    </reaction>
    <physiologicalReaction direction="right-to-left" evidence="8">
        <dbReference type="Rhea" id="RHEA:13719"/>
    </physiologicalReaction>
</comment>
<dbReference type="SUPFAM" id="SSF55347">
    <property type="entry name" value="Glyceraldehyde-3-phosphate dehydrogenase-like, C-terminal domain"/>
    <property type="match status" value="1"/>
</dbReference>
<keyword evidence="4 9" id="KW-0521">NADP</keyword>
<feature type="binding site" evidence="9">
    <location>
        <position position="151"/>
    </location>
    <ligand>
        <name>1-deoxy-D-xylulose 5-phosphate</name>
        <dbReference type="ChEBI" id="CHEBI:57792"/>
    </ligand>
</feature>
<evidence type="ECO:0000313" key="13">
    <source>
        <dbReference type="EMBL" id="MDC8830409.1"/>
    </source>
</evidence>
<keyword evidence="6 9" id="KW-0464">Manganese</keyword>
<feature type="binding site" evidence="9">
    <location>
        <position position="211"/>
    </location>
    <ligand>
        <name>NADPH</name>
        <dbReference type="ChEBI" id="CHEBI:57783"/>
    </ligand>
</feature>
<feature type="binding site" evidence="9">
    <location>
        <position position="152"/>
    </location>
    <ligand>
        <name>1-deoxy-D-xylulose 5-phosphate</name>
        <dbReference type="ChEBI" id="CHEBI:57792"/>
    </ligand>
</feature>
<dbReference type="Proteomes" id="UP001218788">
    <property type="component" value="Unassembled WGS sequence"/>
</dbReference>
<evidence type="ECO:0000259" key="11">
    <source>
        <dbReference type="Pfam" id="PF08436"/>
    </source>
</evidence>
<organism evidence="13 14">
    <name type="scientific">Alteromonas gilva</name>
    <dbReference type="NCBI Taxonomy" id="2987522"/>
    <lineage>
        <taxon>Bacteria</taxon>
        <taxon>Pseudomonadati</taxon>
        <taxon>Pseudomonadota</taxon>
        <taxon>Gammaproteobacteria</taxon>
        <taxon>Alteromonadales</taxon>
        <taxon>Alteromonadaceae</taxon>
        <taxon>Alteromonas/Salinimonas group</taxon>
        <taxon>Alteromonas</taxon>
    </lineage>
</organism>
<feature type="binding site" evidence="9">
    <location>
        <position position="12"/>
    </location>
    <ligand>
        <name>NADPH</name>
        <dbReference type="ChEBI" id="CHEBI:57783"/>
    </ligand>
</feature>
<feature type="binding site" evidence="9">
    <location>
        <position position="37"/>
    </location>
    <ligand>
        <name>NADPH</name>
        <dbReference type="ChEBI" id="CHEBI:57783"/>
    </ligand>
</feature>
<comment type="function">
    <text evidence="9">Catalyzes the NADPH-dependent rearrangement and reduction of 1-deoxy-D-xylulose-5-phosphate (DXP) to 2-C-methyl-D-erythritol 4-phosphate (MEP).</text>
</comment>
<comment type="cofactor">
    <cofactor evidence="9">
        <name>Mg(2+)</name>
        <dbReference type="ChEBI" id="CHEBI:18420"/>
    </cofactor>
    <cofactor evidence="9">
        <name>Mn(2+)</name>
        <dbReference type="ChEBI" id="CHEBI:29035"/>
    </cofactor>
</comment>
<dbReference type="PIRSF" id="PIRSF006205">
    <property type="entry name" value="Dxp_reductismrs"/>
    <property type="match status" value="1"/>
</dbReference>
<accession>A0ABT5L1W4</accession>
<dbReference type="InterPro" id="IPR036169">
    <property type="entry name" value="DXPR_C_sf"/>
</dbReference>
<evidence type="ECO:0000256" key="4">
    <source>
        <dbReference type="ARBA" id="ARBA00022857"/>
    </source>
</evidence>
<feature type="binding site" evidence="9">
    <location>
        <position position="227"/>
    </location>
    <ligand>
        <name>1-deoxy-D-xylulose 5-phosphate</name>
        <dbReference type="ChEBI" id="CHEBI:57792"/>
    </ligand>
</feature>
<evidence type="ECO:0000256" key="8">
    <source>
        <dbReference type="ARBA" id="ARBA00048543"/>
    </source>
</evidence>
<keyword evidence="7 9" id="KW-0414">Isoprene biosynthesis</keyword>
<keyword evidence="5 9" id="KW-0560">Oxidoreductase</keyword>
<feature type="binding site" evidence="9">
    <location>
        <position position="13"/>
    </location>
    <ligand>
        <name>NADPH</name>
        <dbReference type="ChEBI" id="CHEBI:57783"/>
    </ligand>
</feature>
<feature type="domain" description="1-deoxy-D-xylulose 5-phosphate reductoisomerase N-terminal" evidence="10">
    <location>
        <begin position="4"/>
        <end position="132"/>
    </location>
</feature>
<feature type="binding site" evidence="9">
    <location>
        <position position="152"/>
    </location>
    <ligand>
        <name>Mn(2+)</name>
        <dbReference type="ChEBI" id="CHEBI:29035"/>
    </ligand>
</feature>
<dbReference type="Gene3D" id="3.40.50.720">
    <property type="entry name" value="NAD(P)-binding Rossmann-like Domain"/>
    <property type="match status" value="1"/>
</dbReference>
<dbReference type="InterPro" id="IPR013512">
    <property type="entry name" value="DXP_reductoisomerase_N"/>
</dbReference>
<feature type="binding site" evidence="9">
    <location>
        <position position="223"/>
    </location>
    <ligand>
        <name>1-deoxy-D-xylulose 5-phosphate</name>
        <dbReference type="ChEBI" id="CHEBI:57792"/>
    </ligand>
</feature>
<evidence type="ECO:0000256" key="9">
    <source>
        <dbReference type="HAMAP-Rule" id="MF_00183"/>
    </source>
</evidence>
<dbReference type="EC" id="1.1.1.267" evidence="9"/>
<feature type="binding site" evidence="9">
    <location>
        <position position="11"/>
    </location>
    <ligand>
        <name>NADPH</name>
        <dbReference type="ChEBI" id="CHEBI:57783"/>
    </ligand>
</feature>
<keyword evidence="14" id="KW-1185">Reference proteome</keyword>
<dbReference type="Pfam" id="PF13288">
    <property type="entry name" value="DXPR_C"/>
    <property type="match status" value="1"/>
</dbReference>
<dbReference type="Pfam" id="PF02670">
    <property type="entry name" value="DXP_reductoisom"/>
    <property type="match status" value="1"/>
</dbReference>
<feature type="binding site" evidence="9">
    <location>
        <position position="125"/>
    </location>
    <ligand>
        <name>1-deoxy-D-xylulose 5-phosphate</name>
        <dbReference type="ChEBI" id="CHEBI:57792"/>
    </ligand>
</feature>
<comment type="pathway">
    <text evidence="1 9">Isoprenoid biosynthesis; isopentenyl diphosphate biosynthesis via DXP pathway; isopentenyl diphosphate from 1-deoxy-D-xylulose 5-phosphate: step 1/6.</text>
</comment>
<evidence type="ECO:0000256" key="3">
    <source>
        <dbReference type="ARBA" id="ARBA00022723"/>
    </source>
</evidence>
<feature type="binding site" evidence="9">
    <location>
        <position position="150"/>
    </location>
    <ligand>
        <name>Mn(2+)</name>
        <dbReference type="ChEBI" id="CHEBI:29035"/>
    </ligand>
</feature>
<feature type="binding site" evidence="9">
    <location>
        <position position="227"/>
    </location>
    <ligand>
        <name>Mn(2+)</name>
        <dbReference type="ChEBI" id="CHEBI:29035"/>
    </ligand>
</feature>
<feature type="binding site" evidence="9">
    <location>
        <position position="124"/>
    </location>
    <ligand>
        <name>NADPH</name>
        <dbReference type="ChEBI" id="CHEBI:57783"/>
    </ligand>
</feature>
<feature type="binding site" evidence="9">
    <location>
        <position position="218"/>
    </location>
    <ligand>
        <name>1-deoxy-D-xylulose 5-phosphate</name>
        <dbReference type="ChEBI" id="CHEBI:57792"/>
    </ligand>
</feature>
<dbReference type="NCBIfam" id="NF009114">
    <property type="entry name" value="PRK12464.1"/>
    <property type="match status" value="1"/>
</dbReference>
<dbReference type="PANTHER" id="PTHR30525">
    <property type="entry name" value="1-DEOXY-D-XYLULOSE 5-PHOSPHATE REDUCTOISOMERASE"/>
    <property type="match status" value="1"/>
</dbReference>
<evidence type="ECO:0000256" key="5">
    <source>
        <dbReference type="ARBA" id="ARBA00023002"/>
    </source>
</evidence>
<dbReference type="EMBL" id="JAQQXP010000001">
    <property type="protein sequence ID" value="MDC8830409.1"/>
    <property type="molecule type" value="Genomic_DNA"/>
</dbReference>
<evidence type="ECO:0000256" key="2">
    <source>
        <dbReference type="ARBA" id="ARBA00006825"/>
    </source>
</evidence>
<dbReference type="GO" id="GO:0030604">
    <property type="term" value="F:1-deoxy-D-xylulose-5-phosphate reductoisomerase activity"/>
    <property type="evidence" value="ECO:0007669"/>
    <property type="project" value="UniProtKB-EC"/>
</dbReference>
<proteinExistence type="inferred from homology"/>
<keyword evidence="9" id="KW-0460">Magnesium</keyword>
<dbReference type="NCBIfam" id="NF003938">
    <property type="entry name" value="PRK05447.1-1"/>
    <property type="match status" value="1"/>
</dbReference>
<dbReference type="SUPFAM" id="SSF51735">
    <property type="entry name" value="NAD(P)-binding Rossmann-fold domains"/>
    <property type="match status" value="1"/>
</dbReference>
<feature type="binding site" evidence="9">
    <location>
        <position position="182"/>
    </location>
    <ligand>
        <name>1-deoxy-D-xylulose 5-phosphate</name>
        <dbReference type="ChEBI" id="CHEBI:57792"/>
    </ligand>
</feature>
<comment type="caution">
    <text evidence="9">Lacks conserved residue(s) required for the propagation of feature annotation.</text>
</comment>
<dbReference type="PANTHER" id="PTHR30525:SF0">
    <property type="entry name" value="1-DEOXY-D-XYLULOSE 5-PHOSPHATE REDUCTOISOMERASE, CHLOROPLASTIC"/>
    <property type="match status" value="1"/>
</dbReference>
<feature type="binding site" evidence="9">
    <location>
        <position position="205"/>
    </location>
    <ligand>
        <name>1-deoxy-D-xylulose 5-phosphate</name>
        <dbReference type="ChEBI" id="CHEBI:57792"/>
    </ligand>
</feature>
<dbReference type="InterPro" id="IPR013644">
    <property type="entry name" value="DXP_reductoisomerase_C"/>
</dbReference>
<feature type="domain" description="1-deoxy-D-xylulose 5-phosphate reductoisomerase C-terminal" evidence="11">
    <location>
        <begin position="146"/>
        <end position="235"/>
    </location>
</feature>
<dbReference type="Gene3D" id="1.10.1740.10">
    <property type="match status" value="1"/>
</dbReference>
<dbReference type="Pfam" id="PF08436">
    <property type="entry name" value="DXP_redisom_C"/>
    <property type="match status" value="1"/>
</dbReference>
<dbReference type="SUPFAM" id="SSF69055">
    <property type="entry name" value="1-deoxy-D-xylulose-5-phosphate reductoisomerase, C-terminal domain"/>
    <property type="match status" value="1"/>
</dbReference>
<dbReference type="NCBIfam" id="TIGR00243">
    <property type="entry name" value="Dxr"/>
    <property type="match status" value="1"/>
</dbReference>
<dbReference type="HAMAP" id="MF_00183">
    <property type="entry name" value="DXP_reductoisom"/>
    <property type="match status" value="1"/>
</dbReference>
<dbReference type="RefSeq" id="WP_273639232.1">
    <property type="nucleotide sequence ID" value="NZ_JAQQXP010000001.1"/>
</dbReference>
<gene>
    <name evidence="13" type="primary">ispC</name>
    <name evidence="9" type="synonym">dxr</name>
    <name evidence="13" type="ORF">OIK42_06475</name>
</gene>
<dbReference type="InterPro" id="IPR026877">
    <property type="entry name" value="DXPR_C"/>
</dbReference>
<feature type="binding site" evidence="9">
    <location>
        <position position="10"/>
    </location>
    <ligand>
        <name>NADPH</name>
        <dbReference type="ChEBI" id="CHEBI:57783"/>
    </ligand>
</feature>
<feature type="binding site" evidence="9">
    <location>
        <position position="224"/>
    </location>
    <ligand>
        <name>1-deoxy-D-xylulose 5-phosphate</name>
        <dbReference type="ChEBI" id="CHEBI:57792"/>
    </ligand>
</feature>
<evidence type="ECO:0000256" key="1">
    <source>
        <dbReference type="ARBA" id="ARBA00005094"/>
    </source>
</evidence>
<comment type="similarity">
    <text evidence="2 9">Belongs to the DXR family.</text>
</comment>
<dbReference type="InterPro" id="IPR036291">
    <property type="entry name" value="NAD(P)-bd_dom_sf"/>
</dbReference>
<feature type="domain" description="DXP reductoisomerase C-terminal" evidence="12">
    <location>
        <begin position="267"/>
        <end position="382"/>
    </location>
</feature>
<reference evidence="13 14" key="1">
    <citation type="submission" date="2022-10" db="EMBL/GenBank/DDBJ databases">
        <title>Alteromonas sp. chi3 Genome sequencing.</title>
        <authorList>
            <person name="Park S."/>
        </authorList>
    </citation>
    <scope>NUCLEOTIDE SEQUENCE [LARGE SCALE GENOMIC DNA]</scope>
    <source>
        <strain evidence="14">chi3</strain>
    </source>
</reference>
<keyword evidence="3 9" id="KW-0479">Metal-binding</keyword>
<dbReference type="InterPro" id="IPR003821">
    <property type="entry name" value="DXP_reductoisomerase"/>
</dbReference>
<evidence type="ECO:0000259" key="12">
    <source>
        <dbReference type="Pfam" id="PF13288"/>
    </source>
</evidence>
<sequence>MLTITILGATGSIGQSTLDVISRHPDDFRVFAITGHKQVELLVRQAKACNARYIVVADDADYAQASLLVNQYQLTSEVLSGQRALEEVASAPEVDAVMAAIVGAAGLEPTLAAVRAGKRVLLANKESLVMSGALFMDAAKQSKAEILPIDSEHNAIFQCLPENFEYGNLVASGISKILLTGSGGPFRERDVTTFDSITPDEACSHPNWDMGRKISVDSATMMNKGLEFIEACWLFGLTPDNIQVVLHPQSTVHSMVQYIDGSVVAQMGNPDMRTPIAYGLGYPQRINAGVAPLDFATLADLSFSTPDPARFPNLYLAIDACRSGQSATTRLNAANEIAVEAFLAKRINFNRIAQINSEVLNRFEPTEVSSIQQVLELDRQARLAALTLVEEG</sequence>
<evidence type="ECO:0000256" key="7">
    <source>
        <dbReference type="ARBA" id="ARBA00023229"/>
    </source>
</evidence>
<comment type="caution">
    <text evidence="13">The sequence shown here is derived from an EMBL/GenBank/DDBJ whole genome shotgun (WGS) entry which is preliminary data.</text>
</comment>